<reference evidence="1 2" key="1">
    <citation type="submission" date="2015-02" db="EMBL/GenBank/DDBJ databases">
        <authorList>
            <person name="Ju K.-S."/>
            <person name="Doroghazi J.R."/>
            <person name="Metcalf W."/>
        </authorList>
    </citation>
    <scope>NUCLEOTIDE SEQUENCE [LARGE SCALE GENOMIC DNA]</scope>
    <source>
        <strain evidence="1 2">ATCC 31215</strain>
    </source>
</reference>
<dbReference type="AlphaFoldDB" id="A0A0F2TKP6"/>
<comment type="caution">
    <text evidence="1">The sequence shown here is derived from an EMBL/GenBank/DDBJ whole genome shotgun (WGS) entry which is preliminary data.</text>
</comment>
<evidence type="ECO:0000313" key="1">
    <source>
        <dbReference type="EMBL" id="KJS63714.1"/>
    </source>
</evidence>
<dbReference type="RefSeq" id="WP_045691833.1">
    <property type="nucleotide sequence ID" value="NZ_JZKH01000001.1"/>
</dbReference>
<evidence type="ECO:0000313" key="2">
    <source>
        <dbReference type="Proteomes" id="UP000033699"/>
    </source>
</evidence>
<protein>
    <submittedName>
        <fullName evidence="1">Uncharacterized protein</fullName>
    </submittedName>
</protein>
<sequence>MLELDALLGQVVPAVSAAVGAYGAGVLTRAEDEAADATVRLGQRLLNRILRRSPRPEPVVAAVTDLAEAAEDPDTVVVLRRQLRRLLTEDPGLAAELAALLPASGPSVQASGERSIAVGGANSGIVSSGDNAVNVQRR</sequence>
<gene>
    <name evidence="1" type="ORF">VM95_00030</name>
</gene>
<accession>A0A0F2TKP6</accession>
<dbReference type="EMBL" id="JZKH01000001">
    <property type="protein sequence ID" value="KJS63714.1"/>
    <property type="molecule type" value="Genomic_DNA"/>
</dbReference>
<organism evidence="1 2">
    <name type="scientific">Streptomyces rubellomurinus (strain ATCC 31215)</name>
    <dbReference type="NCBI Taxonomy" id="359131"/>
    <lineage>
        <taxon>Bacteria</taxon>
        <taxon>Bacillati</taxon>
        <taxon>Actinomycetota</taxon>
        <taxon>Actinomycetes</taxon>
        <taxon>Kitasatosporales</taxon>
        <taxon>Streptomycetaceae</taxon>
        <taxon>Streptomyces</taxon>
    </lineage>
</organism>
<dbReference type="OrthoDB" id="4246518at2"/>
<dbReference type="Proteomes" id="UP000033699">
    <property type="component" value="Unassembled WGS sequence"/>
</dbReference>
<dbReference type="PATRIC" id="fig|359131.3.peg.7"/>
<name>A0A0F2TKP6_STRR3</name>
<proteinExistence type="predicted"/>
<keyword evidence="2" id="KW-1185">Reference proteome</keyword>